<dbReference type="RefSeq" id="WP_131908299.1">
    <property type="nucleotide sequence ID" value="NZ_SMFM01000001.1"/>
</dbReference>
<gene>
    <name evidence="3" type="ORF">E0F89_02620</name>
</gene>
<protein>
    <recommendedName>
        <fullName evidence="2">CD-NTase-associated protein 16 NUDIX domain-containing protein</fullName>
    </recommendedName>
</protein>
<keyword evidence="1" id="KW-1133">Transmembrane helix</keyword>
<accession>A0A4R5B2Y3</accession>
<dbReference type="Pfam" id="PF18167">
    <property type="entry name" value="Sa_NUDIX"/>
    <property type="match status" value="1"/>
</dbReference>
<keyword evidence="1" id="KW-0472">Membrane</keyword>
<proteinExistence type="predicted"/>
<reference evidence="3 4" key="1">
    <citation type="submission" date="2019-03" db="EMBL/GenBank/DDBJ databases">
        <title>Flavobacterium AT-3-2 sp. nov., isolated from arctic soil.</title>
        <authorList>
            <person name="Chaudhary D.K."/>
        </authorList>
    </citation>
    <scope>NUCLEOTIDE SEQUENCE [LARGE SCALE GENOMIC DNA]</scope>
    <source>
        <strain evidence="3 4">AT-3-2</strain>
    </source>
</reference>
<evidence type="ECO:0000259" key="2">
    <source>
        <dbReference type="Pfam" id="PF18167"/>
    </source>
</evidence>
<dbReference type="AlphaFoldDB" id="A0A4R5B2Y3"/>
<comment type="caution">
    <text evidence="3">The sequence shown here is derived from an EMBL/GenBank/DDBJ whole genome shotgun (WGS) entry which is preliminary data.</text>
</comment>
<evidence type="ECO:0000313" key="4">
    <source>
        <dbReference type="Proteomes" id="UP000295278"/>
    </source>
</evidence>
<keyword evidence="4" id="KW-1185">Reference proteome</keyword>
<feature type="transmembrane region" description="Helical" evidence="1">
    <location>
        <begin position="30"/>
        <end position="51"/>
    </location>
</feature>
<dbReference type="OrthoDB" id="791606at2"/>
<feature type="transmembrane region" description="Helical" evidence="1">
    <location>
        <begin position="7"/>
        <end position="24"/>
    </location>
</feature>
<dbReference type="InterPro" id="IPR040829">
    <property type="entry name" value="Cap16_NUDIX"/>
</dbReference>
<evidence type="ECO:0000313" key="3">
    <source>
        <dbReference type="EMBL" id="TDD78546.1"/>
    </source>
</evidence>
<keyword evidence="1" id="KW-0812">Transmembrane</keyword>
<evidence type="ECO:0000256" key="1">
    <source>
        <dbReference type="SAM" id="Phobius"/>
    </source>
</evidence>
<dbReference type="EMBL" id="SMFM01000001">
    <property type="protein sequence ID" value="TDD78546.1"/>
    <property type="molecule type" value="Genomic_DNA"/>
</dbReference>
<feature type="domain" description="CD-NTase-associated protein 16 NUDIX" evidence="2">
    <location>
        <begin position="71"/>
        <end position="266"/>
    </location>
</feature>
<organism evidence="3 4">
    <name type="scientific">Flavobacterium caseinilyticum</name>
    <dbReference type="NCBI Taxonomy" id="2541732"/>
    <lineage>
        <taxon>Bacteria</taxon>
        <taxon>Pseudomonadati</taxon>
        <taxon>Bacteroidota</taxon>
        <taxon>Flavobacteriia</taxon>
        <taxon>Flavobacteriales</taxon>
        <taxon>Flavobacteriaceae</taxon>
        <taxon>Flavobacterium</taxon>
    </lineage>
</organism>
<name>A0A4R5B2Y3_9FLAO</name>
<dbReference type="Proteomes" id="UP000295278">
    <property type="component" value="Unassembled WGS sequence"/>
</dbReference>
<sequence>MSNRGKISFSFGILGLVSSFFLKKSEIQDAIFNISLGFIVACLMELVIFLLDNKERWKLIKPQFWKYNLPVRVTVAYLFRIEFNGKYMLIKRHKNDFVGYQPIGGAYKYFKEENREIFDNLGIVPCNHVPRDEDTENDLRIVINKRKKLSAFFKWFENRKNREIDPWREFYEELIEPGFLPEKLFKHIKYAYVGKHEEGVLRTEDYPIEQFRYADIFELRLETDAQKEAIKSLVNNDNIAFVTAEEIRKGHTNGGIRILPHTFKILPK</sequence>